<sequence>MKVYWIWLLFNISPWIFALAFFSVSMVELLWRLLGVAIYFVIFFVMPLVTNKPVLTMILLSLNTCIAVITLFPSQGDGFNPFLILILSLLIGEACYYLNFRQVSVVVMVGMAGIIALLLSAELSIFTTGFIVIYVVFLLTASFKYKQTKYQNDDLRARYDALLSEYRSVKRRLSSDEELARQEERVLIGHEIHDSVGHKLTALLMQLEVFRLQAAEDDKSQIESLKELANQSLEETRNAVKMLKSKDVGGLPGVLRLIRKLETESFIRIHFSVKHGAFAAPLTGEQSFVIYRSVQEALTNIMKHSNAREAEVMFEAPGGSIFRFEINNPVKNDNRFQEGFGLASMRERIEKIGGELHVQKTDGQFIVRGLLKIADLGEVYDSNTTG</sequence>
<dbReference type="EMBL" id="QWEH01000005">
    <property type="protein sequence ID" value="RHW32689.1"/>
    <property type="molecule type" value="Genomic_DNA"/>
</dbReference>
<keyword evidence="10" id="KW-0472">Membrane</keyword>
<dbReference type="Gene3D" id="1.20.5.1930">
    <property type="match status" value="1"/>
</dbReference>
<feature type="transmembrane region" description="Helical" evidence="10">
    <location>
        <begin position="29"/>
        <end position="48"/>
    </location>
</feature>
<dbReference type="InterPro" id="IPR036890">
    <property type="entry name" value="HATPase_C_sf"/>
</dbReference>
<proteinExistence type="predicted"/>
<dbReference type="OrthoDB" id="199946at2"/>
<evidence type="ECO:0000256" key="5">
    <source>
        <dbReference type="ARBA" id="ARBA00022741"/>
    </source>
</evidence>
<reference evidence="12 13" key="1">
    <citation type="journal article" date="2007" name="Int. J. Syst. Evol. Microbiol.">
        <title>Oceanobacillus profundus sp. nov., isolated from a deep-sea sediment core.</title>
        <authorList>
            <person name="Kim Y.G."/>
            <person name="Choi D.H."/>
            <person name="Hyun S."/>
            <person name="Cho B.C."/>
        </authorList>
    </citation>
    <scope>NUCLEOTIDE SEQUENCE [LARGE SCALE GENOMIC DNA]</scope>
    <source>
        <strain evidence="12 13">DSM 18246</strain>
    </source>
</reference>
<accession>A0A417YIL2</accession>
<dbReference type="RefSeq" id="WP_095311941.1">
    <property type="nucleotide sequence ID" value="NZ_PHUT01000005.1"/>
</dbReference>
<feature type="coiled-coil region" evidence="9">
    <location>
        <begin position="212"/>
        <end position="246"/>
    </location>
</feature>
<evidence type="ECO:0000256" key="6">
    <source>
        <dbReference type="ARBA" id="ARBA00022777"/>
    </source>
</evidence>
<feature type="transmembrane region" description="Helical" evidence="10">
    <location>
        <begin position="106"/>
        <end position="139"/>
    </location>
</feature>
<evidence type="ECO:0000256" key="10">
    <source>
        <dbReference type="SAM" id="Phobius"/>
    </source>
</evidence>
<feature type="transmembrane region" description="Helical" evidence="10">
    <location>
        <begin position="79"/>
        <end position="100"/>
    </location>
</feature>
<keyword evidence="6 12" id="KW-0418">Kinase</keyword>
<keyword evidence="13" id="KW-1185">Reference proteome</keyword>
<organism evidence="12 13">
    <name type="scientific">Oceanobacillus profundus</name>
    <dbReference type="NCBI Taxonomy" id="372463"/>
    <lineage>
        <taxon>Bacteria</taxon>
        <taxon>Bacillati</taxon>
        <taxon>Bacillota</taxon>
        <taxon>Bacilli</taxon>
        <taxon>Bacillales</taxon>
        <taxon>Bacillaceae</taxon>
        <taxon>Oceanobacillus</taxon>
    </lineage>
</organism>
<feature type="transmembrane region" description="Helical" evidence="10">
    <location>
        <begin position="6"/>
        <end position="22"/>
    </location>
</feature>
<gene>
    <name evidence="12" type="ORF">D1B32_10205</name>
</gene>
<dbReference type="GO" id="GO:0046983">
    <property type="term" value="F:protein dimerization activity"/>
    <property type="evidence" value="ECO:0007669"/>
    <property type="project" value="InterPro"/>
</dbReference>
<keyword evidence="8" id="KW-0902">Two-component regulatory system</keyword>
<protein>
    <recommendedName>
        <fullName evidence="2">histidine kinase</fullName>
        <ecNumber evidence="2">2.7.13.3</ecNumber>
    </recommendedName>
</protein>
<dbReference type="InterPro" id="IPR011712">
    <property type="entry name" value="Sig_transdc_His_kin_sub3_dim/P"/>
</dbReference>
<dbReference type="Pfam" id="PF07730">
    <property type="entry name" value="HisKA_3"/>
    <property type="match status" value="1"/>
</dbReference>
<keyword evidence="3" id="KW-0597">Phosphoprotein</keyword>
<evidence type="ECO:0000256" key="2">
    <source>
        <dbReference type="ARBA" id="ARBA00012438"/>
    </source>
</evidence>
<evidence type="ECO:0000256" key="8">
    <source>
        <dbReference type="ARBA" id="ARBA00023012"/>
    </source>
</evidence>
<dbReference type="Proteomes" id="UP000285456">
    <property type="component" value="Unassembled WGS sequence"/>
</dbReference>
<dbReference type="AlphaFoldDB" id="A0A417YIL2"/>
<evidence type="ECO:0000259" key="11">
    <source>
        <dbReference type="Pfam" id="PF07730"/>
    </source>
</evidence>
<name>A0A417YIL2_9BACI</name>
<keyword evidence="5" id="KW-0547">Nucleotide-binding</keyword>
<evidence type="ECO:0000256" key="4">
    <source>
        <dbReference type="ARBA" id="ARBA00022679"/>
    </source>
</evidence>
<dbReference type="InterPro" id="IPR050482">
    <property type="entry name" value="Sensor_HK_TwoCompSys"/>
</dbReference>
<comment type="catalytic activity">
    <reaction evidence="1">
        <text>ATP + protein L-histidine = ADP + protein N-phospho-L-histidine.</text>
        <dbReference type="EC" id="2.7.13.3"/>
    </reaction>
</comment>
<dbReference type="PANTHER" id="PTHR24421:SF10">
    <property type="entry name" value="NITRATE_NITRITE SENSOR PROTEIN NARQ"/>
    <property type="match status" value="1"/>
</dbReference>
<keyword evidence="10" id="KW-0812">Transmembrane</keyword>
<evidence type="ECO:0000256" key="3">
    <source>
        <dbReference type="ARBA" id="ARBA00022553"/>
    </source>
</evidence>
<keyword evidence="10" id="KW-1133">Transmembrane helix</keyword>
<evidence type="ECO:0000256" key="1">
    <source>
        <dbReference type="ARBA" id="ARBA00000085"/>
    </source>
</evidence>
<feature type="transmembrane region" description="Helical" evidence="10">
    <location>
        <begin position="54"/>
        <end position="72"/>
    </location>
</feature>
<keyword evidence="9" id="KW-0175">Coiled coil</keyword>
<dbReference type="GO" id="GO:0016020">
    <property type="term" value="C:membrane"/>
    <property type="evidence" value="ECO:0007669"/>
    <property type="project" value="InterPro"/>
</dbReference>
<comment type="caution">
    <text evidence="12">The sequence shown here is derived from an EMBL/GenBank/DDBJ whole genome shotgun (WGS) entry which is preliminary data.</text>
</comment>
<feature type="coiled-coil region" evidence="9">
    <location>
        <begin position="145"/>
        <end position="172"/>
    </location>
</feature>
<dbReference type="PANTHER" id="PTHR24421">
    <property type="entry name" value="NITRATE/NITRITE SENSOR PROTEIN NARX-RELATED"/>
    <property type="match status" value="1"/>
</dbReference>
<evidence type="ECO:0000256" key="7">
    <source>
        <dbReference type="ARBA" id="ARBA00022840"/>
    </source>
</evidence>
<dbReference type="GO" id="GO:0000155">
    <property type="term" value="F:phosphorelay sensor kinase activity"/>
    <property type="evidence" value="ECO:0007669"/>
    <property type="project" value="InterPro"/>
</dbReference>
<dbReference type="GO" id="GO:0005524">
    <property type="term" value="F:ATP binding"/>
    <property type="evidence" value="ECO:0007669"/>
    <property type="project" value="UniProtKB-KW"/>
</dbReference>
<feature type="domain" description="Signal transduction histidine kinase subgroup 3 dimerisation and phosphoacceptor" evidence="11">
    <location>
        <begin position="184"/>
        <end position="246"/>
    </location>
</feature>
<evidence type="ECO:0000313" key="12">
    <source>
        <dbReference type="EMBL" id="RHW32689.1"/>
    </source>
</evidence>
<keyword evidence="4" id="KW-0808">Transferase</keyword>
<evidence type="ECO:0000256" key="9">
    <source>
        <dbReference type="SAM" id="Coils"/>
    </source>
</evidence>
<dbReference type="Gene3D" id="3.30.565.10">
    <property type="entry name" value="Histidine kinase-like ATPase, C-terminal domain"/>
    <property type="match status" value="1"/>
</dbReference>
<dbReference type="CDD" id="cd16917">
    <property type="entry name" value="HATPase_UhpB-NarQ-NarX-like"/>
    <property type="match status" value="1"/>
</dbReference>
<keyword evidence="7" id="KW-0067">ATP-binding</keyword>
<evidence type="ECO:0000313" key="13">
    <source>
        <dbReference type="Proteomes" id="UP000285456"/>
    </source>
</evidence>
<dbReference type="EC" id="2.7.13.3" evidence="2"/>